<gene>
    <name evidence="5" type="ORF">ACFOUY_12245</name>
</gene>
<keyword evidence="6" id="KW-1185">Reference proteome</keyword>
<reference evidence="6" key="1">
    <citation type="journal article" date="2019" name="Int. J. Syst. Evol. Microbiol.">
        <title>The Global Catalogue of Microorganisms (GCM) 10K type strain sequencing project: providing services to taxonomists for standard genome sequencing and annotation.</title>
        <authorList>
            <consortium name="The Broad Institute Genomics Platform"/>
            <consortium name="The Broad Institute Genome Sequencing Center for Infectious Disease"/>
            <person name="Wu L."/>
            <person name="Ma J."/>
        </authorList>
    </citation>
    <scope>NUCLEOTIDE SEQUENCE [LARGE SCALE GENOMIC DNA]</scope>
    <source>
        <strain evidence="6">CCM 8689</strain>
    </source>
</reference>
<dbReference type="InterPro" id="IPR018060">
    <property type="entry name" value="HTH_AraC"/>
</dbReference>
<evidence type="ECO:0000256" key="2">
    <source>
        <dbReference type="ARBA" id="ARBA00023125"/>
    </source>
</evidence>
<keyword evidence="2" id="KW-0238">DNA-binding</keyword>
<evidence type="ECO:0000259" key="4">
    <source>
        <dbReference type="PROSITE" id="PS01124"/>
    </source>
</evidence>
<sequence length="284" mass="33238">MKELISPVNDVLFSIKRETDCDLKKPQRFANYSVIFIPAGTGHYHADFGEFEFKGPTILFSTPLQHIFLSSQEELKFSLLQFHGDFYCIEFHQKEVSCNGLLFNNIYVAPLLSLSDQEAETFKRLIADIEEELAKRSPDRMVLIAFLQLFLARASSIKMHAIETEKTSVVRDEKMEMFVRLLEENYLNFRKPNDYADMLSMSPNNFSKRSIRYFKKPPSSLIQERIILEAKKKLHLTRLSIKEISHSLNFEDEYYFSRYFKKITKVSPQLYREKTGISIVADLK</sequence>
<dbReference type="SUPFAM" id="SSF46689">
    <property type="entry name" value="Homeodomain-like"/>
    <property type="match status" value="1"/>
</dbReference>
<dbReference type="Pfam" id="PF12833">
    <property type="entry name" value="HTH_18"/>
    <property type="match status" value="1"/>
</dbReference>
<evidence type="ECO:0000313" key="5">
    <source>
        <dbReference type="EMBL" id="MFC4197467.1"/>
    </source>
</evidence>
<evidence type="ECO:0000256" key="3">
    <source>
        <dbReference type="ARBA" id="ARBA00023163"/>
    </source>
</evidence>
<protein>
    <submittedName>
        <fullName evidence="5">Helix-turn-helix domain-containing protein</fullName>
    </submittedName>
</protein>
<dbReference type="PROSITE" id="PS01124">
    <property type="entry name" value="HTH_ARAC_FAMILY_2"/>
    <property type="match status" value="1"/>
</dbReference>
<dbReference type="Proteomes" id="UP001595792">
    <property type="component" value="Unassembled WGS sequence"/>
</dbReference>
<keyword evidence="1" id="KW-0805">Transcription regulation</keyword>
<keyword evidence="3" id="KW-0804">Transcription</keyword>
<evidence type="ECO:0000313" key="6">
    <source>
        <dbReference type="Proteomes" id="UP001595792"/>
    </source>
</evidence>
<feature type="domain" description="HTH araC/xylS-type" evidence="4">
    <location>
        <begin position="176"/>
        <end position="274"/>
    </location>
</feature>
<dbReference type="PANTHER" id="PTHR43280:SF32">
    <property type="entry name" value="TRANSCRIPTIONAL REGULATORY PROTEIN"/>
    <property type="match status" value="1"/>
</dbReference>
<dbReference type="PANTHER" id="PTHR43280">
    <property type="entry name" value="ARAC-FAMILY TRANSCRIPTIONAL REGULATOR"/>
    <property type="match status" value="1"/>
</dbReference>
<organism evidence="5 6">
    <name type="scientific">Pedobacter jamesrossensis</name>
    <dbReference type="NCBI Taxonomy" id="1908238"/>
    <lineage>
        <taxon>Bacteria</taxon>
        <taxon>Pseudomonadati</taxon>
        <taxon>Bacteroidota</taxon>
        <taxon>Sphingobacteriia</taxon>
        <taxon>Sphingobacteriales</taxon>
        <taxon>Sphingobacteriaceae</taxon>
        <taxon>Pedobacter</taxon>
    </lineage>
</organism>
<accession>A0ABV8NPC8</accession>
<evidence type="ECO:0000256" key="1">
    <source>
        <dbReference type="ARBA" id="ARBA00023015"/>
    </source>
</evidence>
<dbReference type="InterPro" id="IPR009057">
    <property type="entry name" value="Homeodomain-like_sf"/>
</dbReference>
<name>A0ABV8NPC8_9SPHI</name>
<proteinExistence type="predicted"/>
<dbReference type="Gene3D" id="1.10.10.60">
    <property type="entry name" value="Homeodomain-like"/>
    <property type="match status" value="1"/>
</dbReference>
<dbReference type="EMBL" id="JBHSBY010000118">
    <property type="protein sequence ID" value="MFC4197467.1"/>
    <property type="molecule type" value="Genomic_DNA"/>
</dbReference>
<dbReference type="SMART" id="SM00342">
    <property type="entry name" value="HTH_ARAC"/>
    <property type="match status" value="1"/>
</dbReference>
<dbReference type="RefSeq" id="WP_378960985.1">
    <property type="nucleotide sequence ID" value="NZ_JBHRXC010000016.1"/>
</dbReference>
<comment type="caution">
    <text evidence="5">The sequence shown here is derived from an EMBL/GenBank/DDBJ whole genome shotgun (WGS) entry which is preliminary data.</text>
</comment>